<evidence type="ECO:0000313" key="1">
    <source>
        <dbReference type="Proteomes" id="UP000504635"/>
    </source>
</evidence>
<proteinExistence type="predicted"/>
<accession>A0A6J2XP29</accession>
<reference evidence="2" key="1">
    <citation type="submission" date="2025-08" db="UniProtKB">
        <authorList>
            <consortium name="RefSeq"/>
        </authorList>
    </citation>
    <scope>IDENTIFICATION</scope>
    <source>
        <tissue evidence="2">Gonads</tissue>
    </source>
</reference>
<keyword evidence="1" id="KW-1185">Reference proteome</keyword>
<evidence type="ECO:0000313" key="2">
    <source>
        <dbReference type="RefSeq" id="XP_030753127.1"/>
    </source>
</evidence>
<protein>
    <submittedName>
        <fullName evidence="2">Uncharacterized protein LOC115880139</fullName>
    </submittedName>
</protein>
<dbReference type="OrthoDB" id="10029846at2759"/>
<dbReference type="GeneID" id="115880139"/>
<dbReference type="KEGG" id="soy:115880139"/>
<organism evidence="1 2">
    <name type="scientific">Sitophilus oryzae</name>
    <name type="common">Rice weevil</name>
    <name type="synonym">Curculio oryzae</name>
    <dbReference type="NCBI Taxonomy" id="7048"/>
    <lineage>
        <taxon>Eukaryota</taxon>
        <taxon>Metazoa</taxon>
        <taxon>Ecdysozoa</taxon>
        <taxon>Arthropoda</taxon>
        <taxon>Hexapoda</taxon>
        <taxon>Insecta</taxon>
        <taxon>Pterygota</taxon>
        <taxon>Neoptera</taxon>
        <taxon>Endopterygota</taxon>
        <taxon>Coleoptera</taxon>
        <taxon>Polyphaga</taxon>
        <taxon>Cucujiformia</taxon>
        <taxon>Curculionidae</taxon>
        <taxon>Dryophthorinae</taxon>
        <taxon>Sitophilus</taxon>
    </lineage>
</organism>
<dbReference type="Proteomes" id="UP000504635">
    <property type="component" value="Unplaced"/>
</dbReference>
<dbReference type="RefSeq" id="XP_030753127.1">
    <property type="nucleotide sequence ID" value="XM_030897267.1"/>
</dbReference>
<name>A0A6J2XP29_SITOR</name>
<gene>
    <name evidence="2" type="primary">LOC115880139</name>
</gene>
<sequence>MLQAVFRKAKALGIVTRIENDKNGQLLLRKYYALPLLPAEMIAGILPALEEDAGLAKVFGDLLKYVKNFWIGRITPERFSVFQQRHRTNNVMESYHRRLNSKVVRHPNVWDLIDTLIDLQETAILEFEQLERGKKVFRVASKNTLFHSLLKQAWDKLADGRFTTEDFMRQAVYFTEGLHSNLHFWDRNTDDTTNFSNFSSIESSPPVQIVTRHDPQPLIPLSSTSASSSQNLLSIKPHCSSCYRKQTTTTQ</sequence>
<dbReference type="InParanoid" id="A0A6J2XP29"/>
<dbReference type="AlphaFoldDB" id="A0A6J2XP29"/>